<comment type="caution">
    <text evidence="2">The sequence shown here is derived from an EMBL/GenBank/DDBJ whole genome shotgun (WGS) entry which is preliminary data.</text>
</comment>
<keyword evidence="3" id="KW-1185">Reference proteome</keyword>
<name>A0A8T2S2M1_CERRI</name>
<proteinExistence type="predicted"/>
<dbReference type="Proteomes" id="UP000825935">
    <property type="component" value="Chromosome 22"/>
</dbReference>
<sequence>MTNIVSETHALGALLGLFVGDAAGATLEFTLRPITEEMARRSMHMPGGGALRVGPGQITDDSELAISLSRALSFKDPRLGLPVDAIARSYAEWLQSNPFDVGGTCYTAFSSYSSSSHSTPADCLPIREATSDPRSVPLEVKLLEDGSGAAMTMRSAAARYSIESEANGSLMRIVPMAIWLAGEPDNIIAHAAKEDALLSHPSPVCQECNAAYTLAVAHLLTHPGDQSGALKLVTDYAENHMHTSAKQWLLQESLDVSSLPCTWLVGHVRYAFTLAFFFLRQGTSFEDAISLTLQKGGDTDTNAAIVGGMVGALHGAECIPTYMKNVVLSFDCTSCDQGNRRPSIYSAKHIEELLAGLLHKHK</sequence>
<organism evidence="2 3">
    <name type="scientific">Ceratopteris richardii</name>
    <name type="common">Triangle waterfern</name>
    <dbReference type="NCBI Taxonomy" id="49495"/>
    <lineage>
        <taxon>Eukaryota</taxon>
        <taxon>Viridiplantae</taxon>
        <taxon>Streptophyta</taxon>
        <taxon>Embryophyta</taxon>
        <taxon>Tracheophyta</taxon>
        <taxon>Polypodiopsida</taxon>
        <taxon>Polypodiidae</taxon>
        <taxon>Polypodiales</taxon>
        <taxon>Pteridineae</taxon>
        <taxon>Pteridaceae</taxon>
        <taxon>Parkerioideae</taxon>
        <taxon>Ceratopteris</taxon>
    </lineage>
</organism>
<comment type="cofactor">
    <cofactor evidence="1">
        <name>Mg(2+)</name>
        <dbReference type="ChEBI" id="CHEBI:18420"/>
    </cofactor>
    <text evidence="1">Binds 2 magnesium ions per subunit.</text>
</comment>
<dbReference type="SUPFAM" id="SSF101478">
    <property type="entry name" value="ADP-ribosylglycohydrolase"/>
    <property type="match status" value="1"/>
</dbReference>
<keyword evidence="1" id="KW-0460">Magnesium</keyword>
<feature type="binding site" evidence="1">
    <location>
        <position position="301"/>
    </location>
    <ligand>
        <name>Mg(2+)</name>
        <dbReference type="ChEBI" id="CHEBI:18420"/>
        <label>1</label>
    </ligand>
</feature>
<dbReference type="OMA" id="FDVGNTC"/>
<dbReference type="InterPro" id="IPR050792">
    <property type="entry name" value="ADP-ribosylglycohydrolase"/>
</dbReference>
<feature type="binding site" evidence="1">
    <location>
        <position position="61"/>
    </location>
    <ligand>
        <name>Mg(2+)</name>
        <dbReference type="ChEBI" id="CHEBI:18420"/>
        <label>1</label>
    </ligand>
</feature>
<evidence type="ECO:0000256" key="1">
    <source>
        <dbReference type="PIRSR" id="PIRSR605502-1"/>
    </source>
</evidence>
<dbReference type="Gene3D" id="1.10.4080.10">
    <property type="entry name" value="ADP-ribosylation/Crystallin J1"/>
    <property type="match status" value="1"/>
</dbReference>
<feature type="binding site" evidence="1">
    <location>
        <position position="298"/>
    </location>
    <ligand>
        <name>Mg(2+)</name>
        <dbReference type="ChEBI" id="CHEBI:18420"/>
        <label>1</label>
    </ligand>
</feature>
<gene>
    <name evidence="2" type="ORF">KP509_22G009900</name>
</gene>
<evidence type="ECO:0000313" key="2">
    <source>
        <dbReference type="EMBL" id="KAH7306406.1"/>
    </source>
</evidence>
<keyword evidence="1" id="KW-0479">Metal-binding</keyword>
<dbReference type="AlphaFoldDB" id="A0A8T2S2M1"/>
<dbReference type="Pfam" id="PF03747">
    <property type="entry name" value="ADP_ribosyl_GH"/>
    <property type="match status" value="1"/>
</dbReference>
<dbReference type="GO" id="GO:0046872">
    <property type="term" value="F:metal ion binding"/>
    <property type="evidence" value="ECO:0007669"/>
    <property type="project" value="UniProtKB-KW"/>
</dbReference>
<evidence type="ECO:0000313" key="3">
    <source>
        <dbReference type="Proteomes" id="UP000825935"/>
    </source>
</evidence>
<dbReference type="OrthoDB" id="1899563at2759"/>
<dbReference type="EMBL" id="CM035427">
    <property type="protein sequence ID" value="KAH7306406.1"/>
    <property type="molecule type" value="Genomic_DNA"/>
</dbReference>
<accession>A0A8T2S2M1</accession>
<feature type="binding site" evidence="1">
    <location>
        <position position="60"/>
    </location>
    <ligand>
        <name>Mg(2+)</name>
        <dbReference type="ChEBI" id="CHEBI:18420"/>
        <label>1</label>
    </ligand>
</feature>
<reference evidence="2" key="1">
    <citation type="submission" date="2021-08" db="EMBL/GenBank/DDBJ databases">
        <title>WGS assembly of Ceratopteris richardii.</title>
        <authorList>
            <person name="Marchant D.B."/>
            <person name="Chen G."/>
            <person name="Jenkins J."/>
            <person name="Shu S."/>
            <person name="Leebens-Mack J."/>
            <person name="Grimwood J."/>
            <person name="Schmutz J."/>
            <person name="Soltis P."/>
            <person name="Soltis D."/>
            <person name="Chen Z.-H."/>
        </authorList>
    </citation>
    <scope>NUCLEOTIDE SEQUENCE</scope>
    <source>
        <strain evidence="2">Whitten #5841</strain>
        <tissue evidence="2">Leaf</tissue>
    </source>
</reference>
<dbReference type="PANTHER" id="PTHR16222:SF35">
    <property type="entry name" value="ADP-RIBOSYLGLYCOHYDROLASE"/>
    <property type="match status" value="1"/>
</dbReference>
<dbReference type="InterPro" id="IPR036705">
    <property type="entry name" value="Ribosyl_crysJ1_sf"/>
</dbReference>
<feature type="binding site" evidence="1">
    <location>
        <position position="59"/>
    </location>
    <ligand>
        <name>Mg(2+)</name>
        <dbReference type="ChEBI" id="CHEBI:18420"/>
        <label>1</label>
    </ligand>
</feature>
<dbReference type="PANTHER" id="PTHR16222">
    <property type="entry name" value="ADP-RIBOSYLGLYCOHYDROLASE"/>
    <property type="match status" value="1"/>
</dbReference>
<feature type="binding site" evidence="1">
    <location>
        <position position="300"/>
    </location>
    <ligand>
        <name>Mg(2+)</name>
        <dbReference type="ChEBI" id="CHEBI:18420"/>
        <label>1</label>
    </ligand>
</feature>
<protein>
    <submittedName>
        <fullName evidence="2">Uncharacterized protein</fullName>
    </submittedName>
</protein>
<dbReference type="InterPro" id="IPR005502">
    <property type="entry name" value="Ribosyl_crysJ1"/>
</dbReference>